<feature type="binding site" evidence="1">
    <location>
        <position position="172"/>
    </location>
    <ligand>
        <name>Zn(2+)</name>
        <dbReference type="ChEBI" id="CHEBI:29105"/>
    </ligand>
</feature>
<keyword evidence="1" id="KW-0862">Zinc</keyword>
<evidence type="ECO:0000313" key="2">
    <source>
        <dbReference type="EMBL" id="MDE47319.1"/>
    </source>
</evidence>
<dbReference type="InterPro" id="IPR005301">
    <property type="entry name" value="MOB_kinase_act_fam"/>
</dbReference>
<organism evidence="2">
    <name type="scientific">Aceria tosichella</name>
    <name type="common">wheat curl mite</name>
    <dbReference type="NCBI Taxonomy" id="561515"/>
    <lineage>
        <taxon>Eukaryota</taxon>
        <taxon>Metazoa</taxon>
        <taxon>Ecdysozoa</taxon>
        <taxon>Arthropoda</taxon>
        <taxon>Chelicerata</taxon>
        <taxon>Arachnida</taxon>
        <taxon>Acari</taxon>
        <taxon>Acariformes</taxon>
        <taxon>Trombidiformes</taxon>
        <taxon>Prostigmata</taxon>
        <taxon>Eupodina</taxon>
        <taxon>Eriophyoidea</taxon>
        <taxon>Eriophyidae</taxon>
        <taxon>Eriophyinae</taxon>
        <taxon>Aceriini</taxon>
        <taxon>Aceria</taxon>
    </lineage>
</organism>
<feature type="binding site" evidence="1">
    <location>
        <position position="177"/>
    </location>
    <ligand>
        <name>Zn(2+)</name>
        <dbReference type="ChEBI" id="CHEBI:29105"/>
    </ligand>
</feature>
<dbReference type="EMBL" id="GGYP01002548">
    <property type="protein sequence ID" value="MDE47319.1"/>
    <property type="molecule type" value="Transcribed_RNA"/>
</dbReference>
<dbReference type="SUPFAM" id="SSF101152">
    <property type="entry name" value="Mob1/phocein"/>
    <property type="match status" value="1"/>
</dbReference>
<feature type="binding site" evidence="1">
    <location>
        <position position="97"/>
    </location>
    <ligand>
        <name>Zn(2+)</name>
        <dbReference type="ChEBI" id="CHEBI:29105"/>
    </ligand>
</feature>
<accession>A0A6G1SAB9</accession>
<sequence>MSEYLRETFSWLMGKTRRRDNKDNNNQSSITQEASKDYLQDANLLQCLVPESKLKELVKLPEGIDQNEWLALHTIAFFENINLLYGTISEFCTTSGCPDMIGPENRIYHWQDDKGKRLKLTAPHYTDFVMTFTHRTINDESIFPTKFDKEFPANFDQVIKKIHQSLIHVLSHIYHSHFREIYELGLHPHLNCIFSHLVLLSDQFKSLGFDSQDSSTLPGAKISKLINK</sequence>
<feature type="binding site" evidence="1">
    <location>
        <position position="92"/>
    </location>
    <ligand>
        <name>Zn(2+)</name>
        <dbReference type="ChEBI" id="CHEBI:29105"/>
    </ligand>
</feature>
<protein>
    <submittedName>
        <fullName evidence="2">MOB kinase activator-like 2</fullName>
    </submittedName>
</protein>
<dbReference type="InterPro" id="IPR036703">
    <property type="entry name" value="MOB_kinase_act_sf"/>
</dbReference>
<keyword evidence="2" id="KW-0808">Transferase</keyword>
<name>A0A6G1SAB9_9ACAR</name>
<dbReference type="SMART" id="SM01388">
    <property type="entry name" value="Mob1_phocein"/>
    <property type="match status" value="1"/>
</dbReference>
<dbReference type="Pfam" id="PF03637">
    <property type="entry name" value="Mob1_phocein"/>
    <property type="match status" value="1"/>
</dbReference>
<reference evidence="2" key="1">
    <citation type="submission" date="2018-10" db="EMBL/GenBank/DDBJ databases">
        <title>Transcriptome assembly of Aceria tosichella (Wheat curl mite) Type 2.</title>
        <authorList>
            <person name="Scully E.D."/>
            <person name="Geib S.M."/>
            <person name="Palmer N.A."/>
            <person name="Gupta A.K."/>
            <person name="Sarath G."/>
            <person name="Tatineni S."/>
        </authorList>
    </citation>
    <scope>NUCLEOTIDE SEQUENCE</scope>
    <source>
        <strain evidence="2">LincolnNE</strain>
    </source>
</reference>
<dbReference type="AlphaFoldDB" id="A0A6G1SAB9"/>
<keyword evidence="1" id="KW-0479">Metal-binding</keyword>
<proteinExistence type="predicted"/>
<evidence type="ECO:0000256" key="1">
    <source>
        <dbReference type="PIRSR" id="PIRSR605301-1"/>
    </source>
</evidence>
<dbReference type="PANTHER" id="PTHR22599">
    <property type="entry name" value="MPS ONE BINDER KINASE ACTIVATOR-LIKE MOB"/>
    <property type="match status" value="1"/>
</dbReference>
<keyword evidence="2" id="KW-0418">Kinase</keyword>
<gene>
    <name evidence="2" type="primary">Mob1</name>
    <name evidence="2" type="ORF">g.3652</name>
</gene>
<dbReference type="Gene3D" id="1.20.140.30">
    <property type="entry name" value="MOB kinase activator"/>
    <property type="match status" value="1"/>
</dbReference>
<dbReference type="GO" id="GO:0016301">
    <property type="term" value="F:kinase activity"/>
    <property type="evidence" value="ECO:0007669"/>
    <property type="project" value="UniProtKB-KW"/>
</dbReference>